<gene>
    <name evidence="2" type="ORF">TART1_3030</name>
</gene>
<dbReference type="InterPro" id="IPR005203">
    <property type="entry name" value="Hemocyanin_C"/>
</dbReference>
<dbReference type="PANTHER" id="PTHR11511">
    <property type="entry name" value="LARVAL STORAGE PROTEIN/PHENOLOXIDASE"/>
    <property type="match status" value="1"/>
</dbReference>
<evidence type="ECO:0000313" key="2">
    <source>
        <dbReference type="EMBL" id="SYZ80154.1"/>
    </source>
</evidence>
<dbReference type="SUPFAM" id="SSF81296">
    <property type="entry name" value="E set domains"/>
    <property type="match status" value="1"/>
</dbReference>
<dbReference type="InterPro" id="IPR014756">
    <property type="entry name" value="Ig_E-set"/>
</dbReference>
<accession>A0A383TKG8</accession>
<name>A0A383TKG8_9LACT</name>
<feature type="non-terminal residue" evidence="2">
    <location>
        <position position="1"/>
    </location>
</feature>
<protein>
    <submittedName>
        <fullName evidence="2">Immunoglobulin e-set</fullName>
    </submittedName>
</protein>
<evidence type="ECO:0000259" key="1">
    <source>
        <dbReference type="Pfam" id="PF03723"/>
    </source>
</evidence>
<organism evidence="2 3">
    <name type="scientific">Trichococcus shcherbakoviae</name>
    <dbReference type="NCBI Taxonomy" id="2094020"/>
    <lineage>
        <taxon>Bacteria</taxon>
        <taxon>Bacillati</taxon>
        <taxon>Bacillota</taxon>
        <taxon>Bacilli</taxon>
        <taxon>Lactobacillales</taxon>
        <taxon>Carnobacteriaceae</taxon>
        <taxon>Trichococcus</taxon>
    </lineage>
</organism>
<dbReference type="PANTHER" id="PTHR11511:SF5">
    <property type="entry name" value="FAT-BODY PROTEIN 1-RELATED"/>
    <property type="match status" value="1"/>
</dbReference>
<reference evidence="3" key="1">
    <citation type="submission" date="2018-05" db="EMBL/GenBank/DDBJ databases">
        <authorList>
            <person name="Strepis N."/>
        </authorList>
    </citation>
    <scope>NUCLEOTIDE SEQUENCE [LARGE SCALE GENOMIC DNA]</scope>
</reference>
<dbReference type="Pfam" id="PF03723">
    <property type="entry name" value="Hemocyanin_C"/>
    <property type="match status" value="1"/>
</dbReference>
<proteinExistence type="predicted"/>
<feature type="domain" description="Hemocyanin C-terminal" evidence="1">
    <location>
        <begin position="4"/>
        <end position="112"/>
    </location>
</feature>
<dbReference type="Gene3D" id="2.60.40.1520">
    <property type="entry name" value="Hemocyanin, C-terminal domain"/>
    <property type="match status" value="1"/>
</dbReference>
<dbReference type="Proteomes" id="UP000262072">
    <property type="component" value="Unassembled WGS sequence"/>
</dbReference>
<dbReference type="AlphaFoldDB" id="A0A383TKG8"/>
<feature type="non-terminal residue" evidence="2">
    <location>
        <position position="113"/>
    </location>
</feature>
<sequence>NVVGELETYFEDFEYNLINAVDDAEGIPDVDISTYVPRLNHKEFTFKIDIENGGSPRLATVRIFAWPHKDNNGIEFTFDEGRWNAIELDKFWVSLAGGKNSIERKSTESSVTV</sequence>
<dbReference type="InterPro" id="IPR013788">
    <property type="entry name" value="Hemocyanin/hexamerin"/>
</dbReference>
<dbReference type="InterPro" id="IPR037020">
    <property type="entry name" value="Hemocyanin_C_sf"/>
</dbReference>
<dbReference type="EMBL" id="UNRR01000045">
    <property type="protein sequence ID" value="SYZ80154.1"/>
    <property type="molecule type" value="Genomic_DNA"/>
</dbReference>
<evidence type="ECO:0000313" key="3">
    <source>
        <dbReference type="Proteomes" id="UP000262072"/>
    </source>
</evidence>